<dbReference type="Proteomes" id="UP000821845">
    <property type="component" value="Chromosome 11"/>
</dbReference>
<keyword evidence="2" id="KW-1185">Reference proteome</keyword>
<proteinExistence type="predicted"/>
<comment type="caution">
    <text evidence="1">The sequence shown here is derived from an EMBL/GenBank/DDBJ whole genome shotgun (WGS) entry which is preliminary data.</text>
</comment>
<evidence type="ECO:0000313" key="2">
    <source>
        <dbReference type="Proteomes" id="UP000821845"/>
    </source>
</evidence>
<gene>
    <name evidence="1" type="ORF">HPB50_023588</name>
</gene>
<evidence type="ECO:0000313" key="1">
    <source>
        <dbReference type="EMBL" id="KAH6941782.1"/>
    </source>
</evidence>
<name>A0ACB7T8N8_HYAAI</name>
<organism evidence="1 2">
    <name type="scientific">Hyalomma asiaticum</name>
    <name type="common">Tick</name>
    <dbReference type="NCBI Taxonomy" id="266040"/>
    <lineage>
        <taxon>Eukaryota</taxon>
        <taxon>Metazoa</taxon>
        <taxon>Ecdysozoa</taxon>
        <taxon>Arthropoda</taxon>
        <taxon>Chelicerata</taxon>
        <taxon>Arachnida</taxon>
        <taxon>Acari</taxon>
        <taxon>Parasitiformes</taxon>
        <taxon>Ixodida</taxon>
        <taxon>Ixodoidea</taxon>
        <taxon>Ixodidae</taxon>
        <taxon>Hyalomminae</taxon>
        <taxon>Hyalomma</taxon>
    </lineage>
</organism>
<protein>
    <submittedName>
        <fullName evidence="1">Uncharacterized protein</fullName>
    </submittedName>
</protein>
<sequence>MLLQKLLSPDGAGCHGKRRRPKKTVTSLGPHHVSSTTAVISPSPSLTPQATAGGKKCPSRRDMTTWAFQQGQEPPVAFTTSGHWHEQWKVVNCANKKSFQRTFRGWSDPVRPSESVRRSSDAARLHNEVL</sequence>
<dbReference type="EMBL" id="CM023491">
    <property type="protein sequence ID" value="KAH6941782.1"/>
    <property type="molecule type" value="Genomic_DNA"/>
</dbReference>
<accession>A0ACB7T8N8</accession>
<reference evidence="1" key="1">
    <citation type="submission" date="2020-05" db="EMBL/GenBank/DDBJ databases">
        <title>Large-scale comparative analyses of tick genomes elucidate their genetic diversity and vector capacities.</title>
        <authorList>
            <person name="Jia N."/>
            <person name="Wang J."/>
            <person name="Shi W."/>
            <person name="Du L."/>
            <person name="Sun Y."/>
            <person name="Zhan W."/>
            <person name="Jiang J."/>
            <person name="Wang Q."/>
            <person name="Zhang B."/>
            <person name="Ji P."/>
            <person name="Sakyi L.B."/>
            <person name="Cui X."/>
            <person name="Yuan T."/>
            <person name="Jiang B."/>
            <person name="Yang W."/>
            <person name="Lam T.T.-Y."/>
            <person name="Chang Q."/>
            <person name="Ding S."/>
            <person name="Wang X."/>
            <person name="Zhu J."/>
            <person name="Ruan X."/>
            <person name="Zhao L."/>
            <person name="Wei J."/>
            <person name="Que T."/>
            <person name="Du C."/>
            <person name="Cheng J."/>
            <person name="Dai P."/>
            <person name="Han X."/>
            <person name="Huang E."/>
            <person name="Gao Y."/>
            <person name="Liu J."/>
            <person name="Shao H."/>
            <person name="Ye R."/>
            <person name="Li L."/>
            <person name="Wei W."/>
            <person name="Wang X."/>
            <person name="Wang C."/>
            <person name="Yang T."/>
            <person name="Huo Q."/>
            <person name="Li W."/>
            <person name="Guo W."/>
            <person name="Chen H."/>
            <person name="Zhou L."/>
            <person name="Ni X."/>
            <person name="Tian J."/>
            <person name="Zhou Y."/>
            <person name="Sheng Y."/>
            <person name="Liu T."/>
            <person name="Pan Y."/>
            <person name="Xia L."/>
            <person name="Li J."/>
            <person name="Zhao F."/>
            <person name="Cao W."/>
        </authorList>
    </citation>
    <scope>NUCLEOTIDE SEQUENCE</scope>
    <source>
        <strain evidence="1">Hyas-2018</strain>
    </source>
</reference>